<organism evidence="3 4">
    <name type="scientific">Fonsecaea nubica</name>
    <dbReference type="NCBI Taxonomy" id="856822"/>
    <lineage>
        <taxon>Eukaryota</taxon>
        <taxon>Fungi</taxon>
        <taxon>Dikarya</taxon>
        <taxon>Ascomycota</taxon>
        <taxon>Pezizomycotina</taxon>
        <taxon>Eurotiomycetes</taxon>
        <taxon>Chaetothyriomycetidae</taxon>
        <taxon>Chaetothyriales</taxon>
        <taxon>Herpotrichiellaceae</taxon>
        <taxon>Fonsecaea</taxon>
    </lineage>
</organism>
<dbReference type="EMBL" id="LVCJ01000038">
    <property type="protein sequence ID" value="OAL34528.1"/>
    <property type="molecule type" value="Genomic_DNA"/>
</dbReference>
<evidence type="ECO:0000313" key="4">
    <source>
        <dbReference type="Proteomes" id="UP000185904"/>
    </source>
</evidence>
<feature type="compositionally biased region" description="Low complexity" evidence="1">
    <location>
        <begin position="629"/>
        <end position="643"/>
    </location>
</feature>
<feature type="compositionally biased region" description="Polar residues" evidence="1">
    <location>
        <begin position="316"/>
        <end position="326"/>
    </location>
</feature>
<sequence length="1366" mass="152113">MSTSTPPNGQAASNEAGAAQHPDSNHLSLPTFHSVREPSNEREGRVSRTESTASGSASHRSRSRNPEPQSSRVLERLSFASNNARNDVDSKSKEKEKEKEKEKAKENDIPRHNVSRRSGGFLLEPVSNSKRLSRESPTPSARQDLEDKRNGGDSELTLAKRRHRTYGHSSSSFKRSPLASEVKQDPVIHNYPISDQLVHGTDIRRSLSTSHSGSHFEATSGSTSRTMDVQSPPIPQVGFDNDPAQIVNMALTLSEGRRRLASGRRYVSTDQGDRRVVSAASTTNPSNTVRRRSIAPFLATNRQSSQSGSPRRKTSTKLWESNTPTTPQAVDVSVTEVVPNLDVDSDFMDQISPATAARVAKAKAYFELAHEHRRLLPHLPPIRKPGTHVHLTGPEAMQKAYNPLQYVRNRKLRIWEKTAIDSEAEGWYDVMKVRAWVDAVVSSHPETQHDSLECVRLPPLDLRTAEADHEDTDDSPDEPKSTVLPRVVEQLRPKPLRPRSDWVTHPADLIADAYWLEQGLNKTKIQDRDNNLIYPPNTHFTFSGWRNQTPVNVPSRLQQPSPPPESHGDSLEETPSSALPELPTFKSAHHTHKSGRHGRRRDLIRDSVHGKSGSSSRERSRIRKKLFQDSSDSDYSASMSSDDAGIERGRRRLRRKRHETPVNNGLGKPRGHSQSKQTQQASVPSHGDSSQGSSAPTSKRTSMDHTGLNKLFRVDSFKKSTPLTRSRNRQDASRPRSIQVPVRSSLEHEHHPRASTEYDTTTAPNSPNGVEWPSIAINLSPPPSRPSSPSKNPISTILHPFHRKPHRGQGQISTTDFAHVPPVQSVREDDVEKPVNDTDSRGQSPMTRTLTSLTKNQTNSTDVDDGTMQSSIEHRHSTASKASMRSTANAGTDHSRIRAIFKGGRIAEIVGNEVSRVGDFIWKRDIPIIYRHRGSASEGSIRSYEGSDSEREQQHHQQQQQHSHHHGHHNQQQPLPPQQNGTTHKTPPHPTRSRSSTVSSTKSDRVAPAVMKTSSLENDRPRYNNPNLPSFTSPFQKDRQRQEKQQGLLAPEDAAIRSDPTDHISLLAAQRRAASHSPRLAALPKIDTGTPTTPGEVSRQKSYGFGAALDLSRSRDASDQLNSVIGPMSGLGVLRPTRSTGDLSKMGGSELGQEDGEPADVTWRDIERAYALLFTSTVKAREIGRRAEDPGEELPAFLLASLTPENKALHSAKPLRVKKRERHIVAAQNIMKTLEGHSLTFNKKLHSFTTSLIPTLHSQLQILEDQVENNMTPQVRMTADSAGELSMKLSTTSTLAVKELNDTIEVAFRRKRRGPIRLFRKLWFAGIEWTVVGLLWLIWAVVSVVRFALGMGRCVVRGVRWLFWID</sequence>
<dbReference type="Proteomes" id="UP000185904">
    <property type="component" value="Unassembled WGS sequence"/>
</dbReference>
<protein>
    <submittedName>
        <fullName evidence="3">Uncharacterized protein</fullName>
    </submittedName>
</protein>
<keyword evidence="2" id="KW-0472">Membrane</keyword>
<dbReference type="PANTHER" id="PTHR38426:SF1">
    <property type="entry name" value="MAINTENANCE OF TELOMERE CAPPING PROTEIN 4"/>
    <property type="match status" value="1"/>
</dbReference>
<feature type="region of interest" description="Disordered" evidence="1">
    <location>
        <begin position="935"/>
        <end position="1057"/>
    </location>
</feature>
<feature type="compositionally biased region" description="Polar residues" evidence="1">
    <location>
        <begin position="126"/>
        <end position="141"/>
    </location>
</feature>
<proteinExistence type="predicted"/>
<dbReference type="GeneID" id="34589573"/>
<comment type="caution">
    <text evidence="3">The sequence shown here is derived from an EMBL/GenBank/DDBJ whole genome shotgun (WGS) entry which is preliminary data.</text>
</comment>
<feature type="compositionally biased region" description="Basic and acidic residues" evidence="1">
    <location>
        <begin position="86"/>
        <end position="111"/>
    </location>
</feature>
<feature type="compositionally biased region" description="Basic and acidic residues" evidence="1">
    <location>
        <begin position="143"/>
        <end position="152"/>
    </location>
</feature>
<feature type="region of interest" description="Disordered" evidence="1">
    <location>
        <begin position="1132"/>
        <end position="1158"/>
    </location>
</feature>
<keyword evidence="2" id="KW-0812">Transmembrane</keyword>
<feature type="compositionally biased region" description="Basic and acidic residues" evidence="1">
    <location>
        <begin position="745"/>
        <end position="756"/>
    </location>
</feature>
<dbReference type="OrthoDB" id="5034579at2759"/>
<feature type="region of interest" description="Disordered" evidence="1">
    <location>
        <begin position="1"/>
        <end position="181"/>
    </location>
</feature>
<feature type="region of interest" description="Disordered" evidence="1">
    <location>
        <begin position="467"/>
        <end position="491"/>
    </location>
</feature>
<feature type="compositionally biased region" description="Basic and acidic residues" evidence="1">
    <location>
        <begin position="826"/>
        <end position="840"/>
    </location>
</feature>
<feature type="compositionally biased region" description="Polar residues" evidence="1">
    <location>
        <begin position="879"/>
        <end position="892"/>
    </location>
</feature>
<feature type="compositionally biased region" description="Polar residues" evidence="1">
    <location>
        <begin position="672"/>
        <end position="700"/>
    </location>
</feature>
<gene>
    <name evidence="3" type="ORF">AYO20_06158</name>
</gene>
<feature type="compositionally biased region" description="Polar residues" evidence="1">
    <location>
        <begin position="1"/>
        <end position="13"/>
    </location>
</feature>
<reference evidence="3 4" key="1">
    <citation type="submission" date="2016-03" db="EMBL/GenBank/DDBJ databases">
        <title>The draft genome sequence of Fonsecaea nubica causative agent of cutaneous subcutaneous infection in human host.</title>
        <authorList>
            <person name="Costa F."/>
            <person name="Sybren D.H."/>
            <person name="Raittz R.T."/>
            <person name="Weiss V.A."/>
            <person name="Leao A.C."/>
            <person name="Gomes R."/>
            <person name="De Souza E.M."/>
            <person name="Pedrosa F.O."/>
            <person name="Steffens M.B."/>
            <person name="Bombassaro A."/>
            <person name="Tadra-Sfeir M.Z."/>
            <person name="Moreno L.F."/>
            <person name="Najafzadeh M.J."/>
            <person name="Felipe M.S."/>
            <person name="Teixeira M."/>
            <person name="Sun J."/>
            <person name="Xi L."/>
            <person name="Castro M.A."/>
            <person name="Vicente V.A."/>
        </authorList>
    </citation>
    <scope>NUCLEOTIDE SEQUENCE [LARGE SCALE GENOMIC DNA]</scope>
    <source>
        <strain evidence="3 4">CBS 269.64</strain>
    </source>
</reference>
<feature type="compositionally biased region" description="Polar residues" evidence="1">
    <location>
        <begin position="1024"/>
        <end position="1035"/>
    </location>
</feature>
<feature type="region of interest" description="Disordered" evidence="1">
    <location>
        <begin position="263"/>
        <end position="326"/>
    </location>
</feature>
<feature type="compositionally biased region" description="Polar residues" evidence="1">
    <location>
        <begin position="300"/>
        <end position="309"/>
    </location>
</feature>
<keyword evidence="2" id="KW-1133">Transmembrane helix</keyword>
<accession>A0A178CXE1</accession>
<feature type="compositionally biased region" description="Basic residues" evidence="1">
    <location>
        <begin position="587"/>
        <end position="600"/>
    </location>
</feature>
<evidence type="ECO:0000313" key="3">
    <source>
        <dbReference type="EMBL" id="OAL34528.1"/>
    </source>
</evidence>
<feature type="region of interest" description="Disordered" evidence="1">
    <location>
        <begin position="1075"/>
        <end position="1100"/>
    </location>
</feature>
<feature type="transmembrane region" description="Helical" evidence="2">
    <location>
        <begin position="1322"/>
        <end position="1349"/>
    </location>
</feature>
<evidence type="ECO:0000256" key="1">
    <source>
        <dbReference type="SAM" id="MobiDB-lite"/>
    </source>
</evidence>
<feature type="compositionally biased region" description="Polar residues" evidence="1">
    <location>
        <begin position="757"/>
        <end position="768"/>
    </location>
</feature>
<dbReference type="RefSeq" id="XP_022499540.1">
    <property type="nucleotide sequence ID" value="XM_022644449.1"/>
</dbReference>
<dbReference type="InterPro" id="IPR038769">
    <property type="entry name" value="MTC4"/>
</dbReference>
<feature type="region of interest" description="Disordered" evidence="1">
    <location>
        <begin position="540"/>
        <end position="892"/>
    </location>
</feature>
<feature type="compositionally biased region" description="Basic and acidic residues" evidence="1">
    <location>
        <begin position="34"/>
        <end position="48"/>
    </location>
</feature>
<feature type="region of interest" description="Disordered" evidence="1">
    <location>
        <begin position="206"/>
        <end position="228"/>
    </location>
</feature>
<feature type="compositionally biased region" description="Polar residues" evidence="1">
    <location>
        <begin position="841"/>
        <end position="871"/>
    </location>
</feature>
<feature type="compositionally biased region" description="Polar residues" evidence="1">
    <location>
        <begin position="279"/>
        <end position="288"/>
    </location>
</feature>
<feature type="compositionally biased region" description="Polar residues" evidence="1">
    <location>
        <begin position="540"/>
        <end position="559"/>
    </location>
</feature>
<dbReference type="PANTHER" id="PTHR38426">
    <property type="entry name" value="MAINTENANCE OF TELOMERE CAPPING PROTEIN 4"/>
    <property type="match status" value="1"/>
</dbReference>
<evidence type="ECO:0000256" key="2">
    <source>
        <dbReference type="SAM" id="Phobius"/>
    </source>
</evidence>
<keyword evidence="4" id="KW-1185">Reference proteome</keyword>
<name>A0A178CXE1_9EURO</name>
<feature type="compositionally biased region" description="Basic residues" evidence="1">
    <location>
        <begin position="649"/>
        <end position="658"/>
    </location>
</feature>